<dbReference type="Proteomes" id="UP000181980">
    <property type="component" value="Unassembled WGS sequence"/>
</dbReference>
<dbReference type="SUPFAM" id="SSF75304">
    <property type="entry name" value="Amidase signature (AS) enzymes"/>
    <property type="match status" value="1"/>
</dbReference>
<dbReference type="STRING" id="561176.SAMN04488561_1761"/>
<gene>
    <name evidence="2" type="ORF">SAMN04488561_1761</name>
</gene>
<dbReference type="InterPro" id="IPR023631">
    <property type="entry name" value="Amidase_dom"/>
</dbReference>
<sequence length="505" mass="53925">MAHSRSLEPPSTDQLVAYSVRQGTRVPPEELERARAQVADYLRVFERLERLADPHVPVRHHHRDPGRPPLPAEDPFHAVVRFCEVRGSTSGPLAGMRIGVKDNIAVAGVPMTGGRPHARAVVPTEDAVVVERLLDTGAVIVAKTNMSGSVFEETRNPLDRRYSAGVSSSGSAAAVASGFADAALGVDQAGSVRWPAAWCGLVGMKATHGVVPSYGLLSQDHTIDHIGPITRSVAENAALLEVLAGHDWRDPYPMAVPPVEAGYTRALDGRIRGLRIAVVGESLEASGCTDDTLREFENAQKVLIGLGAEVVRVSVPLWTDSFAIWLAGAIVAQTAMIDSLGQGYGHFGRVDVSRVAKMAAEQLIGDHGATTMFLTREHVRSRYLGVPFGRAQNLRLELRRQVDAALRDADLLITPTSPIGPAEAPSSSFDLVDLATKPPGMRSEAFMRAAPILTCCPFNLTGHPALTVPSGVGDDGMPRGLQIIGPHFGEHLMYRAGHALETATA</sequence>
<dbReference type="InterPro" id="IPR020556">
    <property type="entry name" value="Amidase_CS"/>
</dbReference>
<dbReference type="GO" id="GO:0003824">
    <property type="term" value="F:catalytic activity"/>
    <property type="evidence" value="ECO:0007669"/>
    <property type="project" value="InterPro"/>
</dbReference>
<dbReference type="PROSITE" id="PS00571">
    <property type="entry name" value="AMIDASES"/>
    <property type="match status" value="1"/>
</dbReference>
<accession>A0A1H5JVC1</accession>
<reference evidence="3" key="1">
    <citation type="submission" date="2016-10" db="EMBL/GenBank/DDBJ databases">
        <authorList>
            <person name="Varghese N."/>
            <person name="Submissions S."/>
        </authorList>
    </citation>
    <scope>NUCLEOTIDE SEQUENCE [LARGE SCALE GENOMIC DNA]</scope>
    <source>
        <strain evidence="3">DSM 45237</strain>
    </source>
</reference>
<dbReference type="Pfam" id="PF01425">
    <property type="entry name" value="Amidase"/>
    <property type="match status" value="1"/>
</dbReference>
<feature type="domain" description="Amidase" evidence="1">
    <location>
        <begin position="87"/>
        <end position="492"/>
    </location>
</feature>
<evidence type="ECO:0000259" key="1">
    <source>
        <dbReference type="Pfam" id="PF01425"/>
    </source>
</evidence>
<dbReference type="PANTHER" id="PTHR11895">
    <property type="entry name" value="TRANSAMIDASE"/>
    <property type="match status" value="1"/>
</dbReference>
<dbReference type="PANTHER" id="PTHR11895:SF170">
    <property type="entry name" value="AMIDASE"/>
    <property type="match status" value="1"/>
</dbReference>
<dbReference type="InterPro" id="IPR000120">
    <property type="entry name" value="Amidase"/>
</dbReference>
<dbReference type="InterPro" id="IPR036928">
    <property type="entry name" value="AS_sf"/>
</dbReference>
<proteinExistence type="predicted"/>
<dbReference type="AlphaFoldDB" id="A0A1H5JVC1"/>
<evidence type="ECO:0000313" key="3">
    <source>
        <dbReference type="Proteomes" id="UP000181980"/>
    </source>
</evidence>
<keyword evidence="3" id="KW-1185">Reference proteome</keyword>
<dbReference type="EMBL" id="FNUC01000003">
    <property type="protein sequence ID" value="SEE56495.1"/>
    <property type="molecule type" value="Genomic_DNA"/>
</dbReference>
<organism evidence="2 3">
    <name type="scientific">Jiangella alba</name>
    <dbReference type="NCBI Taxonomy" id="561176"/>
    <lineage>
        <taxon>Bacteria</taxon>
        <taxon>Bacillati</taxon>
        <taxon>Actinomycetota</taxon>
        <taxon>Actinomycetes</taxon>
        <taxon>Jiangellales</taxon>
        <taxon>Jiangellaceae</taxon>
        <taxon>Jiangella</taxon>
    </lineage>
</organism>
<protein>
    <submittedName>
        <fullName evidence="2">Amidase</fullName>
    </submittedName>
</protein>
<dbReference type="Gene3D" id="3.90.1300.10">
    <property type="entry name" value="Amidase signature (AS) domain"/>
    <property type="match status" value="1"/>
</dbReference>
<evidence type="ECO:0000313" key="2">
    <source>
        <dbReference type="EMBL" id="SEE56495.1"/>
    </source>
</evidence>
<name>A0A1H5JVC1_9ACTN</name>